<dbReference type="AlphaFoldDB" id="N1QJG4"/>
<dbReference type="PANTHER" id="PTHR43355">
    <property type="entry name" value="FLAVIN REDUCTASE (NADPH)"/>
    <property type="match status" value="1"/>
</dbReference>
<dbReference type="InterPro" id="IPR036291">
    <property type="entry name" value="NAD(P)-bd_dom_sf"/>
</dbReference>
<dbReference type="SUPFAM" id="SSF51735">
    <property type="entry name" value="NAD(P)-binding Rossmann-fold domains"/>
    <property type="match status" value="1"/>
</dbReference>
<dbReference type="OrthoDB" id="10254221at2759"/>
<evidence type="ECO:0000313" key="3">
    <source>
        <dbReference type="EMBL" id="EMF11950.1"/>
    </source>
</evidence>
<evidence type="ECO:0000313" key="4">
    <source>
        <dbReference type="Proteomes" id="UP000016931"/>
    </source>
</evidence>
<dbReference type="Pfam" id="PF13460">
    <property type="entry name" value="NAD_binding_10"/>
    <property type="match status" value="1"/>
</dbReference>
<dbReference type="RefSeq" id="XP_016760071.1">
    <property type="nucleotide sequence ID" value="XM_016905761.1"/>
</dbReference>
<comment type="similarity">
    <text evidence="1">Belongs to the avfA family.</text>
</comment>
<organism evidence="3 4">
    <name type="scientific">Sphaerulina musiva (strain SO2202)</name>
    <name type="common">Poplar stem canker fungus</name>
    <name type="synonym">Septoria musiva</name>
    <dbReference type="NCBI Taxonomy" id="692275"/>
    <lineage>
        <taxon>Eukaryota</taxon>
        <taxon>Fungi</taxon>
        <taxon>Dikarya</taxon>
        <taxon>Ascomycota</taxon>
        <taxon>Pezizomycotina</taxon>
        <taxon>Dothideomycetes</taxon>
        <taxon>Dothideomycetidae</taxon>
        <taxon>Mycosphaerellales</taxon>
        <taxon>Mycosphaerellaceae</taxon>
        <taxon>Sphaerulina</taxon>
    </lineage>
</organism>
<dbReference type="PANTHER" id="PTHR43355:SF2">
    <property type="entry name" value="FLAVIN REDUCTASE (NADPH)"/>
    <property type="match status" value="1"/>
</dbReference>
<name>N1QJG4_SPHMS</name>
<protein>
    <recommendedName>
        <fullName evidence="2">NAD(P)-binding domain-containing protein</fullName>
    </recommendedName>
</protein>
<evidence type="ECO:0000256" key="1">
    <source>
        <dbReference type="ARBA" id="ARBA00038376"/>
    </source>
</evidence>
<dbReference type="InterPro" id="IPR016040">
    <property type="entry name" value="NAD(P)-bd_dom"/>
</dbReference>
<dbReference type="EMBL" id="KB456265">
    <property type="protein sequence ID" value="EMF11950.1"/>
    <property type="molecule type" value="Genomic_DNA"/>
</dbReference>
<dbReference type="Gene3D" id="3.40.50.720">
    <property type="entry name" value="NAD(P)-binding Rossmann-like Domain"/>
    <property type="match status" value="1"/>
</dbReference>
<sequence length="265" mass="29417">MVKYTLCGATGGTGRSILRCLLANPPQDLELNIFLRNKKKLLGQFPDLETNPSFALKIFEGQNTDHELWKQALSGTDVIFMCIATNESKKGMSLFSDTAEAVTKALQELQSEQQQSYKTPSILILRAIPLNEKFNPGTNSPAFLFFALRYLYDAMVDANKIYETRVKEYPGLLDIIYVDPPAIHDENGTTCTGYRLDVEPYNEQDSAAGHNLSYADLGAAYCEIALRRKEFRGQGVAVTATGPVKTTWGSNMYFLAGGILGRFWG</sequence>
<dbReference type="HOGENOM" id="CLU_090039_0_0_1"/>
<proteinExistence type="inferred from homology"/>
<dbReference type="STRING" id="692275.N1QJG4"/>
<reference evidence="3 4" key="1">
    <citation type="journal article" date="2012" name="PLoS Pathog.">
        <title>Diverse lifestyles and strategies of plant pathogenesis encoded in the genomes of eighteen Dothideomycetes fungi.</title>
        <authorList>
            <person name="Ohm R.A."/>
            <person name="Feau N."/>
            <person name="Henrissat B."/>
            <person name="Schoch C.L."/>
            <person name="Horwitz B.A."/>
            <person name="Barry K.W."/>
            <person name="Condon B.J."/>
            <person name="Copeland A.C."/>
            <person name="Dhillon B."/>
            <person name="Glaser F."/>
            <person name="Hesse C.N."/>
            <person name="Kosti I."/>
            <person name="LaButti K."/>
            <person name="Lindquist E.A."/>
            <person name="Lucas S."/>
            <person name="Salamov A.A."/>
            <person name="Bradshaw R.E."/>
            <person name="Ciuffetti L."/>
            <person name="Hamelin R.C."/>
            <person name="Kema G.H.J."/>
            <person name="Lawrence C."/>
            <person name="Scott J.A."/>
            <person name="Spatafora J.W."/>
            <person name="Turgeon B.G."/>
            <person name="de Wit P.J.G.M."/>
            <person name="Zhong S."/>
            <person name="Goodwin S.B."/>
            <person name="Grigoriev I.V."/>
        </authorList>
    </citation>
    <scope>NUCLEOTIDE SEQUENCE [LARGE SCALE GENOMIC DNA]</scope>
    <source>
        <strain evidence="3 4">SO2202</strain>
    </source>
</reference>
<accession>N1QJG4</accession>
<gene>
    <name evidence="3" type="ORF">SEPMUDRAFT_149775</name>
</gene>
<dbReference type="InterPro" id="IPR051606">
    <property type="entry name" value="Polyketide_Oxido-like"/>
</dbReference>
<evidence type="ECO:0000259" key="2">
    <source>
        <dbReference type="Pfam" id="PF13460"/>
    </source>
</evidence>
<dbReference type="Proteomes" id="UP000016931">
    <property type="component" value="Unassembled WGS sequence"/>
</dbReference>
<feature type="domain" description="NAD(P)-binding" evidence="2">
    <location>
        <begin position="8"/>
        <end position="110"/>
    </location>
</feature>
<dbReference type="GO" id="GO:0016646">
    <property type="term" value="F:oxidoreductase activity, acting on the CH-NH group of donors, NAD or NADP as acceptor"/>
    <property type="evidence" value="ECO:0007669"/>
    <property type="project" value="TreeGrafter"/>
</dbReference>
<keyword evidence="4" id="KW-1185">Reference proteome</keyword>
<dbReference type="eggNOG" id="ENOG502RVMP">
    <property type="taxonomic scope" value="Eukaryota"/>
</dbReference>
<dbReference type="GeneID" id="27902898"/>